<gene>
    <name evidence="2" type="ORF">RVIR1_06180</name>
</gene>
<sequence>MEVNDSVSLIASSSAAAILKSSLGPTLLFFIPIMLNHLS</sequence>
<dbReference type="EMBL" id="AP018005">
    <property type="protein sequence ID" value="BBB15119.1"/>
    <property type="molecule type" value="Genomic_DNA"/>
</dbReference>
<organism evidence="2 3">
    <name type="scientific">Candidatus Rickettsiella viridis</name>
    <dbReference type="NCBI Taxonomy" id="676208"/>
    <lineage>
        <taxon>Bacteria</taxon>
        <taxon>Pseudomonadati</taxon>
        <taxon>Pseudomonadota</taxon>
        <taxon>Gammaproteobacteria</taxon>
        <taxon>Legionellales</taxon>
        <taxon>Coxiellaceae</taxon>
        <taxon>Rickettsiella</taxon>
    </lineage>
</organism>
<protein>
    <submittedName>
        <fullName evidence="2">Uncharacterized protein</fullName>
    </submittedName>
</protein>
<evidence type="ECO:0000313" key="3">
    <source>
        <dbReference type="Proteomes" id="UP000282483"/>
    </source>
</evidence>
<dbReference type="KEGG" id="rvi:RVIR1_06180"/>
<accession>A0A2Z5UUA5</accession>
<evidence type="ECO:0000256" key="1">
    <source>
        <dbReference type="SAM" id="Phobius"/>
    </source>
</evidence>
<keyword evidence="1" id="KW-0812">Transmembrane</keyword>
<dbReference type="Proteomes" id="UP000282483">
    <property type="component" value="Chromosome"/>
</dbReference>
<proteinExistence type="predicted"/>
<dbReference type="AlphaFoldDB" id="A0A2Z5UUA5"/>
<evidence type="ECO:0000313" key="2">
    <source>
        <dbReference type="EMBL" id="BBB15119.1"/>
    </source>
</evidence>
<keyword evidence="1" id="KW-0472">Membrane</keyword>
<feature type="transmembrane region" description="Helical" evidence="1">
    <location>
        <begin position="15"/>
        <end position="35"/>
    </location>
</feature>
<keyword evidence="1" id="KW-1133">Transmembrane helix</keyword>
<reference evidence="2 3" key="1">
    <citation type="submission" date="2017-03" db="EMBL/GenBank/DDBJ databases">
        <title>The genome sequence of Candidatus Rickettsiella viridis.</title>
        <authorList>
            <person name="Nikoh N."/>
            <person name="Tsuchida T."/>
            <person name="Yamaguchi K."/>
            <person name="Maeda T."/>
            <person name="Shigenobu S."/>
            <person name="Fukatsu T."/>
        </authorList>
    </citation>
    <scope>NUCLEOTIDE SEQUENCE [LARGE SCALE GENOMIC DNA]</scope>
    <source>
        <strain evidence="2 3">Ap-RA04</strain>
    </source>
</reference>
<name>A0A2Z5UUA5_9COXI</name>
<keyword evidence="3" id="KW-1185">Reference proteome</keyword>